<feature type="binding site" description="distal binding residue" evidence="8">
    <location>
        <position position="69"/>
    </location>
    <ligand>
        <name>heme</name>
        <dbReference type="ChEBI" id="CHEBI:30413"/>
    </ligand>
    <ligandPart>
        <name>Fe</name>
        <dbReference type="ChEBI" id="CHEBI:18248"/>
    </ligandPart>
</feature>
<name>A0A4Q7NG76_9ACTN</name>
<comment type="similarity">
    <text evidence="1 6">Belongs to the truncated hemoglobin family. Group I subfamily.</text>
</comment>
<dbReference type="Pfam" id="PF01152">
    <property type="entry name" value="Bac_globin"/>
    <property type="match status" value="1"/>
</dbReference>
<dbReference type="InterPro" id="IPR001486">
    <property type="entry name" value="Hemoglobin_trunc"/>
</dbReference>
<comment type="cofactor">
    <cofactor evidence="7">
        <name>heme</name>
        <dbReference type="ChEBI" id="CHEBI:30413"/>
    </cofactor>
    <text evidence="7">Binds 1 heme group per subunit.</text>
</comment>
<dbReference type="SUPFAM" id="SSF46458">
    <property type="entry name" value="Globin-like"/>
    <property type="match status" value="1"/>
</dbReference>
<dbReference type="OrthoDB" id="9798157at2"/>
<protein>
    <recommendedName>
        <fullName evidence="6">Group 1 truncated hemoglobin</fullName>
    </recommendedName>
</protein>
<evidence type="ECO:0000256" key="4">
    <source>
        <dbReference type="ARBA" id="ARBA00022723"/>
    </source>
</evidence>
<evidence type="ECO:0000256" key="8">
    <source>
        <dbReference type="PIRSR" id="PIRSR601486-1"/>
    </source>
</evidence>
<keyword evidence="10" id="KW-1185">Reference proteome</keyword>
<gene>
    <name evidence="9" type="ORF">EV189_3179</name>
</gene>
<dbReference type="CDD" id="cd00454">
    <property type="entry name" value="TrHb1_N"/>
    <property type="match status" value="1"/>
</dbReference>
<dbReference type="GO" id="GO:0046872">
    <property type="term" value="F:metal ion binding"/>
    <property type="evidence" value="ECO:0007669"/>
    <property type="project" value="UniProtKB-UniRule"/>
</dbReference>
<dbReference type="GO" id="GO:0005344">
    <property type="term" value="F:oxygen carrier activity"/>
    <property type="evidence" value="ECO:0007669"/>
    <property type="project" value="UniProtKB-UniRule"/>
</dbReference>
<dbReference type="Gene3D" id="1.10.490.10">
    <property type="entry name" value="Globins"/>
    <property type="match status" value="1"/>
</dbReference>
<proteinExistence type="inferred from homology"/>
<keyword evidence="5 6" id="KW-0408">Iron</keyword>
<organism evidence="9 10">
    <name type="scientific">Motilibacter rhizosphaerae</name>
    <dbReference type="NCBI Taxonomy" id="598652"/>
    <lineage>
        <taxon>Bacteria</taxon>
        <taxon>Bacillati</taxon>
        <taxon>Actinomycetota</taxon>
        <taxon>Actinomycetes</taxon>
        <taxon>Motilibacterales</taxon>
        <taxon>Motilibacteraceae</taxon>
        <taxon>Motilibacter</taxon>
    </lineage>
</organism>
<keyword evidence="4 6" id="KW-0479">Metal-binding</keyword>
<evidence type="ECO:0000256" key="1">
    <source>
        <dbReference type="ARBA" id="ARBA00009660"/>
    </source>
</evidence>
<dbReference type="Proteomes" id="UP000293638">
    <property type="component" value="Unassembled WGS sequence"/>
</dbReference>
<keyword evidence="3 6" id="KW-0349">Heme</keyword>
<dbReference type="InterPro" id="IPR012292">
    <property type="entry name" value="Globin/Proto"/>
</dbReference>
<evidence type="ECO:0000256" key="7">
    <source>
        <dbReference type="PIRSR" id="PIRSR002030-1"/>
    </source>
</evidence>
<evidence type="ECO:0000256" key="6">
    <source>
        <dbReference type="PIRNR" id="PIRNR002030"/>
    </source>
</evidence>
<keyword evidence="6" id="KW-0561">Oxygen transport</keyword>
<evidence type="ECO:0000256" key="3">
    <source>
        <dbReference type="ARBA" id="ARBA00022617"/>
    </source>
</evidence>
<sequence length="123" mass="12959">MSIYDELQQDKGIAAAVDEFYRRVTLDPQLAGYFQGVDMGRLRAHQAKLISQVTGGPVTYDGRSLAEAHAGLHISDADFDRVVEHLAGTLTDMGVADSTIAQIAAVLGAHRGDVVGDPAGLPG</sequence>
<accession>A0A4Q7NG76</accession>
<evidence type="ECO:0000313" key="10">
    <source>
        <dbReference type="Proteomes" id="UP000293638"/>
    </source>
</evidence>
<comment type="caution">
    <text evidence="9">The sequence shown here is derived from an EMBL/GenBank/DDBJ whole genome shotgun (WGS) entry which is preliminary data.</text>
</comment>
<evidence type="ECO:0000256" key="2">
    <source>
        <dbReference type="ARBA" id="ARBA00022448"/>
    </source>
</evidence>
<dbReference type="InterPro" id="IPR016339">
    <property type="entry name" value="Hemoglobin_trunc_I"/>
</dbReference>
<dbReference type="RefSeq" id="WP_130493927.1">
    <property type="nucleotide sequence ID" value="NZ_SGXD01000004.1"/>
</dbReference>
<dbReference type="GO" id="GO:0020037">
    <property type="term" value="F:heme binding"/>
    <property type="evidence" value="ECO:0007669"/>
    <property type="project" value="InterPro"/>
</dbReference>
<evidence type="ECO:0000256" key="5">
    <source>
        <dbReference type="ARBA" id="ARBA00023004"/>
    </source>
</evidence>
<dbReference type="PIRSF" id="PIRSF002030">
    <property type="entry name" value="Globin_Protozoa/Cyanobacteria"/>
    <property type="match status" value="1"/>
</dbReference>
<dbReference type="AlphaFoldDB" id="A0A4Q7NG76"/>
<dbReference type="InterPro" id="IPR009050">
    <property type="entry name" value="Globin-like_sf"/>
</dbReference>
<dbReference type="GO" id="GO:0019825">
    <property type="term" value="F:oxygen binding"/>
    <property type="evidence" value="ECO:0007669"/>
    <property type="project" value="InterPro"/>
</dbReference>
<evidence type="ECO:0000313" key="9">
    <source>
        <dbReference type="EMBL" id="RZS82784.1"/>
    </source>
</evidence>
<feature type="binding site" description="distal binding residue" evidence="8">
    <location>
        <position position="45"/>
    </location>
    <ligand>
        <name>heme</name>
        <dbReference type="ChEBI" id="CHEBI:30413"/>
    </ligand>
    <ligandPart>
        <name>Fe</name>
        <dbReference type="ChEBI" id="CHEBI:18248"/>
    </ligandPart>
</feature>
<reference evidence="9 10" key="1">
    <citation type="submission" date="2019-02" db="EMBL/GenBank/DDBJ databases">
        <title>Genomic Encyclopedia of Type Strains, Phase IV (KMG-IV): sequencing the most valuable type-strain genomes for metagenomic binning, comparative biology and taxonomic classification.</title>
        <authorList>
            <person name="Goeker M."/>
        </authorList>
    </citation>
    <scope>NUCLEOTIDE SEQUENCE [LARGE SCALE GENOMIC DNA]</scope>
    <source>
        <strain evidence="9 10">DSM 45622</strain>
    </source>
</reference>
<keyword evidence="2 6" id="KW-0813">Transport</keyword>
<dbReference type="EMBL" id="SGXD01000004">
    <property type="protein sequence ID" value="RZS82784.1"/>
    <property type="molecule type" value="Genomic_DNA"/>
</dbReference>
<feature type="binding site" description="proximal binding residue" evidence="7">
    <location>
        <position position="69"/>
    </location>
    <ligand>
        <name>heme</name>
        <dbReference type="ChEBI" id="CHEBI:30413"/>
    </ligand>
    <ligandPart>
        <name>Fe</name>
        <dbReference type="ChEBI" id="CHEBI:18248"/>
    </ligandPart>
</feature>